<sequence length="198" mass="22360">RDKLYNLIKQKSTELQSKLKNCNKTNKMIIKNELPVQTEGWKNVTPTIVQAMAIQLTDTEAQCQNLAKKLRLLQENVESLQNKLENNLNSSSEESEMSDSDELDFLSISEIINTLTTKGELGVYQNESQNMNFSQAVAGAGLAARTNREELKTILAFCRITRQSGYKQYFNYQDIMHNSIIETAKMSAKTGLNAVIET</sequence>
<evidence type="ECO:0000313" key="3">
    <source>
        <dbReference type="Proteomes" id="UP000789405"/>
    </source>
</evidence>
<reference evidence="2" key="1">
    <citation type="submission" date="2021-06" db="EMBL/GenBank/DDBJ databases">
        <authorList>
            <person name="Kallberg Y."/>
            <person name="Tangrot J."/>
            <person name="Rosling A."/>
        </authorList>
    </citation>
    <scope>NUCLEOTIDE SEQUENCE</scope>
    <source>
        <strain evidence="2">MA453B</strain>
    </source>
</reference>
<feature type="coiled-coil region" evidence="1">
    <location>
        <begin position="56"/>
        <end position="94"/>
    </location>
</feature>
<evidence type="ECO:0000313" key="2">
    <source>
        <dbReference type="EMBL" id="CAG8753363.1"/>
    </source>
</evidence>
<accession>A0A9N9IWF9</accession>
<feature type="non-terminal residue" evidence="2">
    <location>
        <position position="198"/>
    </location>
</feature>
<name>A0A9N9IWF9_9GLOM</name>
<comment type="caution">
    <text evidence="2">The sequence shown here is derived from an EMBL/GenBank/DDBJ whole genome shotgun (WGS) entry which is preliminary data.</text>
</comment>
<proteinExistence type="predicted"/>
<gene>
    <name evidence="2" type="ORF">DERYTH_LOCUS17098</name>
</gene>
<dbReference type="Proteomes" id="UP000789405">
    <property type="component" value="Unassembled WGS sequence"/>
</dbReference>
<keyword evidence="3" id="KW-1185">Reference proteome</keyword>
<protein>
    <submittedName>
        <fullName evidence="2">24493_t:CDS:1</fullName>
    </submittedName>
</protein>
<dbReference type="EMBL" id="CAJVPY010015739">
    <property type="protein sequence ID" value="CAG8753363.1"/>
    <property type="molecule type" value="Genomic_DNA"/>
</dbReference>
<dbReference type="AlphaFoldDB" id="A0A9N9IWF9"/>
<organism evidence="2 3">
    <name type="scientific">Dentiscutata erythropus</name>
    <dbReference type="NCBI Taxonomy" id="1348616"/>
    <lineage>
        <taxon>Eukaryota</taxon>
        <taxon>Fungi</taxon>
        <taxon>Fungi incertae sedis</taxon>
        <taxon>Mucoromycota</taxon>
        <taxon>Glomeromycotina</taxon>
        <taxon>Glomeromycetes</taxon>
        <taxon>Diversisporales</taxon>
        <taxon>Gigasporaceae</taxon>
        <taxon>Dentiscutata</taxon>
    </lineage>
</organism>
<keyword evidence="1" id="KW-0175">Coiled coil</keyword>
<evidence type="ECO:0000256" key="1">
    <source>
        <dbReference type="SAM" id="Coils"/>
    </source>
</evidence>